<name>A0A0F9ENV8_9ZZZZ</name>
<organism evidence="2">
    <name type="scientific">marine sediment metagenome</name>
    <dbReference type="NCBI Taxonomy" id="412755"/>
    <lineage>
        <taxon>unclassified sequences</taxon>
        <taxon>metagenomes</taxon>
        <taxon>ecological metagenomes</taxon>
    </lineage>
</organism>
<evidence type="ECO:0000256" key="1">
    <source>
        <dbReference type="SAM" id="MobiDB-lite"/>
    </source>
</evidence>
<reference evidence="2" key="1">
    <citation type="journal article" date="2015" name="Nature">
        <title>Complex archaea that bridge the gap between prokaryotes and eukaryotes.</title>
        <authorList>
            <person name="Spang A."/>
            <person name="Saw J.H."/>
            <person name="Jorgensen S.L."/>
            <person name="Zaremba-Niedzwiedzka K."/>
            <person name="Martijn J."/>
            <person name="Lind A.E."/>
            <person name="van Eijk R."/>
            <person name="Schleper C."/>
            <person name="Guy L."/>
            <person name="Ettema T.J."/>
        </authorList>
    </citation>
    <scope>NUCLEOTIDE SEQUENCE</scope>
</reference>
<protein>
    <submittedName>
        <fullName evidence="2">Uncharacterized protein</fullName>
    </submittedName>
</protein>
<feature type="region of interest" description="Disordered" evidence="1">
    <location>
        <begin position="1"/>
        <end position="46"/>
    </location>
</feature>
<evidence type="ECO:0000313" key="2">
    <source>
        <dbReference type="EMBL" id="KKL67936.1"/>
    </source>
</evidence>
<dbReference type="AlphaFoldDB" id="A0A0F9ENV8"/>
<comment type="caution">
    <text evidence="2">The sequence shown here is derived from an EMBL/GenBank/DDBJ whole genome shotgun (WGS) entry which is preliminary data.</text>
</comment>
<dbReference type="EMBL" id="LAZR01026693">
    <property type="protein sequence ID" value="KKL67936.1"/>
    <property type="molecule type" value="Genomic_DNA"/>
</dbReference>
<gene>
    <name evidence="2" type="ORF">LCGC14_2129980</name>
</gene>
<feature type="compositionally biased region" description="Polar residues" evidence="1">
    <location>
        <begin position="30"/>
        <end position="44"/>
    </location>
</feature>
<feature type="non-terminal residue" evidence="2">
    <location>
        <position position="59"/>
    </location>
</feature>
<proteinExistence type="predicted"/>
<sequence length="59" mass="6018">MSILGLIGSLLGGFGGGKRSEKSRRESRSAAQPTDKVSQSSGTDQVKAKAAGKLALIKS</sequence>
<feature type="compositionally biased region" description="Basic and acidic residues" evidence="1">
    <location>
        <begin position="18"/>
        <end position="28"/>
    </location>
</feature>
<accession>A0A0F9ENV8</accession>